<protein>
    <submittedName>
        <fullName evidence="2">DUF3025 domain-containing protein</fullName>
    </submittedName>
</protein>
<organism evidence="2 3">
    <name type="scientific">Bowmanella dokdonensis</name>
    <dbReference type="NCBI Taxonomy" id="751969"/>
    <lineage>
        <taxon>Bacteria</taxon>
        <taxon>Pseudomonadati</taxon>
        <taxon>Pseudomonadota</taxon>
        <taxon>Gammaproteobacteria</taxon>
        <taxon>Alteromonadales</taxon>
        <taxon>Alteromonadaceae</taxon>
        <taxon>Bowmanella</taxon>
    </lineage>
</organism>
<comment type="caution">
    <text evidence="2">The sequence shown here is derived from an EMBL/GenBank/DDBJ whole genome shotgun (WGS) entry which is preliminary data.</text>
</comment>
<accession>A0A939DRX4</accession>
<feature type="compositionally biased region" description="Low complexity" evidence="1">
    <location>
        <begin position="1"/>
        <end position="11"/>
    </location>
</feature>
<dbReference type="InterPro" id="IPR021390">
    <property type="entry name" value="DUF3025"/>
</dbReference>
<dbReference type="RefSeq" id="WP_206575671.1">
    <property type="nucleotide sequence ID" value="NZ_JAFKCV010000020.1"/>
</dbReference>
<evidence type="ECO:0000313" key="2">
    <source>
        <dbReference type="EMBL" id="MBN7827558.1"/>
    </source>
</evidence>
<sequence>MTSQSPSHLSPPVSPSPRRFADTLPDHWQTGCFEREPFAQLDRLFSLSSLSDWPDSIWLNADESLPVDFIAQDALDMGQYSYEEFIGATSQVPTRQRNWHDLFNALVWRQFPLSKAALNRLHLCDIAEFGVRQRTPRRDRITHFDECGVVLAYADPAVPDALARHEWQQAFVNHRTAWGSRVKAFVFGHANYEMLLNPYIGLTGKWLGIKVKDNFFAADLTRQLTELDESLADKLENQDCLATRGQLFPLPLLGVPLWWPENQDPAFYNNTGYFMPRDGRYAGLVGNR</sequence>
<dbReference type="Proteomes" id="UP000664654">
    <property type="component" value="Unassembled WGS sequence"/>
</dbReference>
<dbReference type="AlphaFoldDB" id="A0A939DRX4"/>
<dbReference type="EMBL" id="JAFKCV010000020">
    <property type="protein sequence ID" value="MBN7827558.1"/>
    <property type="molecule type" value="Genomic_DNA"/>
</dbReference>
<reference evidence="2" key="1">
    <citation type="submission" date="2021-03" db="EMBL/GenBank/DDBJ databases">
        <title>novel species isolated from a fishpond in China.</title>
        <authorList>
            <person name="Lu H."/>
            <person name="Cai Z."/>
        </authorList>
    </citation>
    <scope>NUCLEOTIDE SEQUENCE</scope>
    <source>
        <strain evidence="2">JCM 30855</strain>
    </source>
</reference>
<gene>
    <name evidence="2" type="ORF">J0A66_20175</name>
</gene>
<feature type="region of interest" description="Disordered" evidence="1">
    <location>
        <begin position="1"/>
        <end position="21"/>
    </location>
</feature>
<proteinExistence type="predicted"/>
<dbReference type="Pfam" id="PF11227">
    <property type="entry name" value="DUF3025"/>
    <property type="match status" value="1"/>
</dbReference>
<evidence type="ECO:0000256" key="1">
    <source>
        <dbReference type="SAM" id="MobiDB-lite"/>
    </source>
</evidence>
<evidence type="ECO:0000313" key="3">
    <source>
        <dbReference type="Proteomes" id="UP000664654"/>
    </source>
</evidence>
<name>A0A939DRX4_9ALTE</name>
<keyword evidence="3" id="KW-1185">Reference proteome</keyword>